<feature type="compositionally biased region" description="Basic and acidic residues" evidence="1">
    <location>
        <begin position="21"/>
        <end position="40"/>
    </location>
</feature>
<feature type="region of interest" description="Disordered" evidence="1">
    <location>
        <begin position="1"/>
        <end position="40"/>
    </location>
</feature>
<accession>A0A3P6AR23</accession>
<dbReference type="EMBL" id="LR031872">
    <property type="protein sequence ID" value="VDC90123.1"/>
    <property type="molecule type" value="Genomic_DNA"/>
</dbReference>
<name>A0A3P6AR23_BRAOL</name>
<gene>
    <name evidence="2" type="ORF">BOLC3T15185H</name>
</gene>
<evidence type="ECO:0000313" key="2">
    <source>
        <dbReference type="EMBL" id="VDC90123.1"/>
    </source>
</evidence>
<feature type="compositionally biased region" description="Polar residues" evidence="1">
    <location>
        <begin position="1"/>
        <end position="10"/>
    </location>
</feature>
<protein>
    <submittedName>
        <fullName evidence="2">Uncharacterized protein</fullName>
    </submittedName>
</protein>
<sequence length="77" mass="8943">MLLNRTNLRASPSRGVQGPSDEPKSRSKDQDDDREEARDVARKLPIFPFARLSRWRRSSLWGVPRVPAWPIDSARRM</sequence>
<proteinExistence type="predicted"/>
<reference evidence="2" key="1">
    <citation type="submission" date="2018-11" db="EMBL/GenBank/DDBJ databases">
        <authorList>
            <consortium name="Genoscope - CEA"/>
            <person name="William W."/>
        </authorList>
    </citation>
    <scope>NUCLEOTIDE SEQUENCE</scope>
</reference>
<dbReference type="AlphaFoldDB" id="A0A3P6AR23"/>
<organism evidence="2">
    <name type="scientific">Brassica oleracea</name>
    <name type="common">Wild cabbage</name>
    <dbReference type="NCBI Taxonomy" id="3712"/>
    <lineage>
        <taxon>Eukaryota</taxon>
        <taxon>Viridiplantae</taxon>
        <taxon>Streptophyta</taxon>
        <taxon>Embryophyta</taxon>
        <taxon>Tracheophyta</taxon>
        <taxon>Spermatophyta</taxon>
        <taxon>Magnoliopsida</taxon>
        <taxon>eudicotyledons</taxon>
        <taxon>Gunneridae</taxon>
        <taxon>Pentapetalae</taxon>
        <taxon>rosids</taxon>
        <taxon>malvids</taxon>
        <taxon>Brassicales</taxon>
        <taxon>Brassicaceae</taxon>
        <taxon>Brassiceae</taxon>
        <taxon>Brassica</taxon>
    </lineage>
</organism>
<evidence type="ECO:0000256" key="1">
    <source>
        <dbReference type="SAM" id="MobiDB-lite"/>
    </source>
</evidence>